<dbReference type="Proteomes" id="UP001223743">
    <property type="component" value="Unassembled WGS sequence"/>
</dbReference>
<feature type="transmembrane region" description="Helical" evidence="1">
    <location>
        <begin position="318"/>
        <end position="338"/>
    </location>
</feature>
<feature type="transmembrane region" description="Helical" evidence="1">
    <location>
        <begin position="211"/>
        <end position="228"/>
    </location>
</feature>
<sequence length="528" mass="57587">MPAMRRARSAKSAAMALGLICVAFLLSVTMRAQQAQEDTGAQGLEATYHALWTARALDNSPPSSHLFLPTITERPSPQREVKWGLTVATPGGSYVYTSFPPLGFLLPELALGWRAGSISFSELVYFNFVVGLIAAFAMAGLARAAVLSILDDSEESAVTGWIVFGLAGVLYLFLRESLGSHGGVYWPHSLAQLPLILGSWCAFGIFQGRRIVRNIVGLGLACLIYPSLEWTGFIFGSGVFLALASMLYTSLRTGQPAAPSRGQIIVALSVVLAATVAAGLGIILHYVLAVGLGPLMEAFASRASARTFRLSAAMRLPLGYFISFGALVPLALLALHFAIKRRWFFDNRPVWLLLFVTAFPLLENVVMMQHASEFSFDRLKGAVPLLLISMLVLTAERLARNVLVVTGLAGLVIASNLQIWSWDLLFYRPWGDAVRDNETIVRQFKQDPLAECAVHGSLGPVRGYLNLLLDRDIHEKTDEKTLISVASRQRDCGAVLIKTENVFTDLPRVQWIAVYDAKGQLLRTYSGS</sequence>
<feature type="transmembrane region" description="Helical" evidence="1">
    <location>
        <begin position="158"/>
        <end position="174"/>
    </location>
</feature>
<keyword evidence="1" id="KW-0472">Membrane</keyword>
<feature type="transmembrane region" description="Helical" evidence="1">
    <location>
        <begin position="234"/>
        <end position="251"/>
    </location>
</feature>
<keyword evidence="1" id="KW-1133">Transmembrane helix</keyword>
<feature type="transmembrane region" description="Helical" evidence="1">
    <location>
        <begin position="350"/>
        <end position="367"/>
    </location>
</feature>
<keyword evidence="3" id="KW-1185">Reference proteome</keyword>
<comment type="caution">
    <text evidence="2">The sequence shown here is derived from an EMBL/GenBank/DDBJ whole genome shotgun (WGS) entry which is preliminary data.</text>
</comment>
<accession>A0ABU0M0Z5</accession>
<dbReference type="EMBL" id="JAUSWJ010000001">
    <property type="protein sequence ID" value="MDQ0514627.1"/>
    <property type="molecule type" value="Genomic_DNA"/>
</dbReference>
<feature type="transmembrane region" description="Helical" evidence="1">
    <location>
        <begin position="263"/>
        <end position="288"/>
    </location>
</feature>
<name>A0ABU0M0Z5_9HYPH</name>
<evidence type="ECO:0000256" key="1">
    <source>
        <dbReference type="SAM" id="Phobius"/>
    </source>
</evidence>
<reference evidence="2 3" key="1">
    <citation type="submission" date="2023-07" db="EMBL/GenBank/DDBJ databases">
        <title>Genomic Encyclopedia of Type Strains, Phase IV (KMG-IV): sequencing the most valuable type-strain genomes for metagenomic binning, comparative biology and taxonomic classification.</title>
        <authorList>
            <person name="Goeker M."/>
        </authorList>
    </citation>
    <scope>NUCLEOTIDE SEQUENCE [LARGE SCALE GENOMIC DNA]</scope>
    <source>
        <strain evidence="2 3">B1-1</strain>
    </source>
</reference>
<evidence type="ECO:0000313" key="2">
    <source>
        <dbReference type="EMBL" id="MDQ0514627.1"/>
    </source>
</evidence>
<evidence type="ECO:0008006" key="4">
    <source>
        <dbReference type="Google" id="ProtNLM"/>
    </source>
</evidence>
<feature type="transmembrane region" description="Helical" evidence="1">
    <location>
        <begin position="123"/>
        <end position="146"/>
    </location>
</feature>
<dbReference type="RefSeq" id="WP_266282009.1">
    <property type="nucleotide sequence ID" value="NZ_JAPKNF010000001.1"/>
</dbReference>
<organism evidence="2 3">
    <name type="scientific">Kaistia geumhonensis</name>
    <dbReference type="NCBI Taxonomy" id="410839"/>
    <lineage>
        <taxon>Bacteria</taxon>
        <taxon>Pseudomonadati</taxon>
        <taxon>Pseudomonadota</taxon>
        <taxon>Alphaproteobacteria</taxon>
        <taxon>Hyphomicrobiales</taxon>
        <taxon>Kaistiaceae</taxon>
        <taxon>Kaistia</taxon>
    </lineage>
</organism>
<keyword evidence="1" id="KW-0812">Transmembrane</keyword>
<protein>
    <recommendedName>
        <fullName evidence="4">Glycosyltransferase RgtA/B/C/D-like domain-containing protein</fullName>
    </recommendedName>
</protein>
<feature type="transmembrane region" description="Helical" evidence="1">
    <location>
        <begin position="186"/>
        <end position="206"/>
    </location>
</feature>
<evidence type="ECO:0000313" key="3">
    <source>
        <dbReference type="Proteomes" id="UP001223743"/>
    </source>
</evidence>
<proteinExistence type="predicted"/>
<gene>
    <name evidence="2" type="ORF">QO015_000240</name>
</gene>